<dbReference type="Proteomes" id="UP001347796">
    <property type="component" value="Unassembled WGS sequence"/>
</dbReference>
<dbReference type="EMBL" id="JAZGQO010000011">
    <property type="protein sequence ID" value="KAK6173088.1"/>
    <property type="molecule type" value="Genomic_DNA"/>
</dbReference>
<comment type="caution">
    <text evidence="2">The sequence shown here is derived from an EMBL/GenBank/DDBJ whole genome shotgun (WGS) entry which is preliminary data.</text>
</comment>
<gene>
    <name evidence="2" type="ORF">SNE40_016614</name>
</gene>
<reference evidence="2 3" key="1">
    <citation type="submission" date="2024-01" db="EMBL/GenBank/DDBJ databases">
        <title>The genome of the rayed Mediterranean limpet Patella caerulea (Linnaeus, 1758).</title>
        <authorList>
            <person name="Anh-Thu Weber A."/>
            <person name="Halstead-Nussloch G."/>
        </authorList>
    </citation>
    <scope>NUCLEOTIDE SEQUENCE [LARGE SCALE GENOMIC DNA]</scope>
    <source>
        <strain evidence="2">AATW-2023a</strain>
        <tissue evidence="2">Whole specimen</tissue>
    </source>
</reference>
<proteinExistence type="predicted"/>
<sequence>MSLIDIDYKKSHGVTSPSKMASAMTQPAKWESQKGQRLLSVNEALDRILDDEDDLNGADIFIQPPEENELTDSDSADEDGIGATINNLFGRQLSAGCSVTFRTRHGRQSLDDDIGQVSITDCSSSDSEDNPTSIGGLLAKKRKLSTTRKWRHGDFTEDINNHFEFDSD</sequence>
<evidence type="ECO:0000313" key="3">
    <source>
        <dbReference type="Proteomes" id="UP001347796"/>
    </source>
</evidence>
<evidence type="ECO:0000313" key="2">
    <source>
        <dbReference type="EMBL" id="KAK6173088.1"/>
    </source>
</evidence>
<dbReference type="AlphaFoldDB" id="A0AAN8JDE8"/>
<evidence type="ECO:0000256" key="1">
    <source>
        <dbReference type="SAM" id="MobiDB-lite"/>
    </source>
</evidence>
<name>A0AAN8JDE8_PATCE</name>
<accession>A0AAN8JDE8</accession>
<keyword evidence="3" id="KW-1185">Reference proteome</keyword>
<feature type="region of interest" description="Disordered" evidence="1">
    <location>
        <begin position="12"/>
        <end position="35"/>
    </location>
</feature>
<organism evidence="2 3">
    <name type="scientific">Patella caerulea</name>
    <name type="common">Rayed Mediterranean limpet</name>
    <dbReference type="NCBI Taxonomy" id="87958"/>
    <lineage>
        <taxon>Eukaryota</taxon>
        <taxon>Metazoa</taxon>
        <taxon>Spiralia</taxon>
        <taxon>Lophotrochozoa</taxon>
        <taxon>Mollusca</taxon>
        <taxon>Gastropoda</taxon>
        <taxon>Patellogastropoda</taxon>
        <taxon>Patelloidea</taxon>
        <taxon>Patellidae</taxon>
        <taxon>Patella</taxon>
    </lineage>
</organism>
<protein>
    <submittedName>
        <fullName evidence="2">Uncharacterized protein</fullName>
    </submittedName>
</protein>
<feature type="compositionally biased region" description="Polar residues" evidence="1">
    <location>
        <begin position="13"/>
        <end position="25"/>
    </location>
</feature>